<gene>
    <name evidence="5" type="primary">prfA</name>
    <name evidence="8" type="ORF">DCW38_03325</name>
</gene>
<evidence type="ECO:0000256" key="2">
    <source>
        <dbReference type="ARBA" id="ARBA00010835"/>
    </source>
</evidence>
<dbReference type="Pfam" id="PF03462">
    <property type="entry name" value="PCRF"/>
    <property type="match status" value="1"/>
</dbReference>
<dbReference type="PROSITE" id="PS00745">
    <property type="entry name" value="RF_PROK_I"/>
    <property type="match status" value="1"/>
</dbReference>
<dbReference type="Proteomes" id="UP000264062">
    <property type="component" value="Unassembled WGS sequence"/>
</dbReference>
<dbReference type="InterPro" id="IPR005139">
    <property type="entry name" value="PCRF"/>
</dbReference>
<feature type="modified residue" description="N5-methylglutamine" evidence="5">
    <location>
        <position position="234"/>
    </location>
</feature>
<dbReference type="NCBIfam" id="TIGR00019">
    <property type="entry name" value="prfA"/>
    <property type="match status" value="1"/>
</dbReference>
<dbReference type="FunFam" id="3.30.160.20:FF:000004">
    <property type="entry name" value="Peptide chain release factor 1"/>
    <property type="match status" value="1"/>
</dbReference>
<comment type="subcellular location">
    <subcellularLocation>
        <location evidence="5">Cytoplasm</location>
    </subcellularLocation>
</comment>
<dbReference type="AlphaFoldDB" id="A0A350H9H8"/>
<dbReference type="SUPFAM" id="SSF75620">
    <property type="entry name" value="Release factor"/>
    <property type="match status" value="1"/>
</dbReference>
<proteinExistence type="inferred from homology"/>
<comment type="similarity">
    <text evidence="2 5">Belongs to the prokaryotic/mitochondrial release factor family.</text>
</comment>
<dbReference type="SMART" id="SM00937">
    <property type="entry name" value="PCRF"/>
    <property type="match status" value="1"/>
</dbReference>
<dbReference type="HAMAP" id="MF_00093">
    <property type="entry name" value="Rel_fac_1"/>
    <property type="match status" value="1"/>
</dbReference>
<evidence type="ECO:0000256" key="6">
    <source>
        <dbReference type="NCBIfam" id="TIGR00019"/>
    </source>
</evidence>
<organism evidence="8 9">
    <name type="scientific">candidate division WOR-3 bacterium</name>
    <dbReference type="NCBI Taxonomy" id="2052148"/>
    <lineage>
        <taxon>Bacteria</taxon>
        <taxon>Bacteria division WOR-3</taxon>
    </lineage>
</organism>
<dbReference type="PANTHER" id="PTHR43804:SF7">
    <property type="entry name" value="LD18447P"/>
    <property type="match status" value="1"/>
</dbReference>
<dbReference type="Gene3D" id="3.30.160.20">
    <property type="match status" value="1"/>
</dbReference>
<evidence type="ECO:0000313" key="8">
    <source>
        <dbReference type="EMBL" id="HAV92194.1"/>
    </source>
</evidence>
<reference evidence="8 9" key="1">
    <citation type="journal article" date="2018" name="Nat. Biotechnol.">
        <title>A standardized bacterial taxonomy based on genome phylogeny substantially revises the tree of life.</title>
        <authorList>
            <person name="Parks D.H."/>
            <person name="Chuvochina M."/>
            <person name="Waite D.W."/>
            <person name="Rinke C."/>
            <person name="Skarshewski A."/>
            <person name="Chaumeil P.A."/>
            <person name="Hugenholtz P."/>
        </authorList>
    </citation>
    <scope>NUCLEOTIDE SEQUENCE [LARGE SCALE GENOMIC DNA]</scope>
    <source>
        <strain evidence="8">UBA9956</strain>
    </source>
</reference>
<evidence type="ECO:0000256" key="1">
    <source>
        <dbReference type="ARBA" id="ARBA00002986"/>
    </source>
</evidence>
<dbReference type="Gene3D" id="6.10.140.1950">
    <property type="match status" value="1"/>
</dbReference>
<evidence type="ECO:0000256" key="3">
    <source>
        <dbReference type="ARBA" id="ARBA00022481"/>
    </source>
</evidence>
<accession>A0A350H9H8</accession>
<keyword evidence="4 5" id="KW-0648">Protein biosynthesis</keyword>
<evidence type="ECO:0000313" key="9">
    <source>
        <dbReference type="Proteomes" id="UP000264062"/>
    </source>
</evidence>
<dbReference type="GO" id="GO:0016149">
    <property type="term" value="F:translation release factor activity, codon specific"/>
    <property type="evidence" value="ECO:0007669"/>
    <property type="project" value="UniProtKB-UniRule"/>
</dbReference>
<evidence type="ECO:0000256" key="4">
    <source>
        <dbReference type="ARBA" id="ARBA00022917"/>
    </source>
</evidence>
<comment type="PTM">
    <text evidence="5">Methylated by PrmC. Methylation increases the termination efficiency of RF1.</text>
</comment>
<name>A0A350H9H8_UNCW3</name>
<keyword evidence="5" id="KW-0963">Cytoplasm</keyword>
<comment type="caution">
    <text evidence="8">The sequence shown here is derived from an EMBL/GenBank/DDBJ whole genome shotgun (WGS) entry which is preliminary data.</text>
</comment>
<protein>
    <recommendedName>
        <fullName evidence="5 6">Peptide chain release factor 1</fullName>
        <shortName evidence="5">RF-1</shortName>
    </recommendedName>
</protein>
<dbReference type="Gene3D" id="3.30.70.1660">
    <property type="match status" value="1"/>
</dbReference>
<dbReference type="EMBL" id="DMZY01000100">
    <property type="protein sequence ID" value="HAV92194.1"/>
    <property type="molecule type" value="Genomic_DNA"/>
</dbReference>
<dbReference type="InterPro" id="IPR000352">
    <property type="entry name" value="Pep_chain_release_fac_I"/>
</dbReference>
<dbReference type="Pfam" id="PF00472">
    <property type="entry name" value="RF-1"/>
    <property type="match status" value="1"/>
</dbReference>
<dbReference type="NCBIfam" id="NF001859">
    <property type="entry name" value="PRK00591.1"/>
    <property type="match status" value="1"/>
</dbReference>
<dbReference type="FunFam" id="3.30.70.1660:FF:000002">
    <property type="entry name" value="Peptide chain release factor 1"/>
    <property type="match status" value="1"/>
</dbReference>
<dbReference type="PANTHER" id="PTHR43804">
    <property type="entry name" value="LD18447P"/>
    <property type="match status" value="1"/>
</dbReference>
<sequence length="356" mass="40840">MNNELLNIKLDEYMQMEQLLSDPKTANDTKKYKEISKKYSEMTLLAEKIRQIFNVRKSIDENSELLKTEKDSEMKGLITDETKQLKMLEETILSEIKVLLIPKDPNDDRNVLFEIRAGTGGEEAALFAAVLFRMYKKYAENKGFAVEQIDFHPTELGGFKEMIFGIKGKNAYGTFKFESGVHRVQRVPTTENSGRIHTSAVTVAVLPEVEDVELDIAEKEFKIDIFHASGAGGQNVNKVATAVRITHLPTNTVVVCQDERSQHKNREKAMRIMKARLYEQKVKEQQAEISKSRKDLVGTGDRSERIRTYNYPERRVTDHRIPITLYRLEAIVDGDLDDLVIPLRDEDNKRKLMELA</sequence>
<feature type="domain" description="Prokaryotic-type class I peptide chain release factors" evidence="7">
    <location>
        <begin position="227"/>
        <end position="243"/>
    </location>
</feature>
<evidence type="ECO:0000259" key="7">
    <source>
        <dbReference type="PROSITE" id="PS00745"/>
    </source>
</evidence>
<dbReference type="GO" id="GO:0005737">
    <property type="term" value="C:cytoplasm"/>
    <property type="evidence" value="ECO:0007669"/>
    <property type="project" value="UniProtKB-SubCell"/>
</dbReference>
<dbReference type="InterPro" id="IPR045853">
    <property type="entry name" value="Pep_chain_release_fac_I_sf"/>
</dbReference>
<dbReference type="InterPro" id="IPR050057">
    <property type="entry name" value="Prokaryotic/Mito_RF"/>
</dbReference>
<keyword evidence="3 5" id="KW-0488">Methylation</keyword>
<evidence type="ECO:0000256" key="5">
    <source>
        <dbReference type="HAMAP-Rule" id="MF_00093"/>
    </source>
</evidence>
<dbReference type="InterPro" id="IPR004373">
    <property type="entry name" value="RF-1"/>
</dbReference>
<comment type="function">
    <text evidence="1 5">Peptide chain release factor 1 directs the termination of translation in response to the peptide chain termination codons UAG and UAA.</text>
</comment>